<evidence type="ECO:0000256" key="1">
    <source>
        <dbReference type="ARBA" id="ARBA00006525"/>
    </source>
</evidence>
<dbReference type="InterPro" id="IPR003488">
    <property type="entry name" value="DprA"/>
</dbReference>
<dbReference type="PANTHER" id="PTHR43022:SF1">
    <property type="entry name" value="PROTEIN SMF"/>
    <property type="match status" value="1"/>
</dbReference>
<keyword evidence="5" id="KW-1185">Reference proteome</keyword>
<dbReference type="eggNOG" id="COG0758">
    <property type="taxonomic scope" value="Bacteria"/>
</dbReference>
<dbReference type="Pfam" id="PF17782">
    <property type="entry name" value="WHD_DprA"/>
    <property type="match status" value="1"/>
</dbReference>
<comment type="similarity">
    <text evidence="1">Belongs to the DprA/Smf family.</text>
</comment>
<dbReference type="STRING" id="517418.Ctha_0618"/>
<dbReference type="HOGENOM" id="CLU_029601_0_3_10"/>
<dbReference type="RefSeq" id="WP_012499172.1">
    <property type="nucleotide sequence ID" value="NC_011026.1"/>
</dbReference>
<dbReference type="NCBIfam" id="TIGR00732">
    <property type="entry name" value="dprA"/>
    <property type="match status" value="1"/>
</dbReference>
<evidence type="ECO:0000313" key="5">
    <source>
        <dbReference type="Proteomes" id="UP000001208"/>
    </source>
</evidence>
<proteinExistence type="inferred from homology"/>
<dbReference type="InterPro" id="IPR010994">
    <property type="entry name" value="RuvA_2-like"/>
</dbReference>
<dbReference type="EMBL" id="CP001100">
    <property type="protein sequence ID" value="ACF13088.1"/>
    <property type="molecule type" value="Genomic_DNA"/>
</dbReference>
<dbReference type="SUPFAM" id="SSF102405">
    <property type="entry name" value="MCP/YpsA-like"/>
    <property type="match status" value="1"/>
</dbReference>
<name>B3QVN1_CHLT3</name>
<organism evidence="4 5">
    <name type="scientific">Chloroherpeton thalassium (strain ATCC 35110 / GB-78)</name>
    <dbReference type="NCBI Taxonomy" id="517418"/>
    <lineage>
        <taxon>Bacteria</taxon>
        <taxon>Pseudomonadati</taxon>
        <taxon>Chlorobiota</taxon>
        <taxon>Chlorobiia</taxon>
        <taxon>Chlorobiales</taxon>
        <taxon>Chloroherpetonaceae</taxon>
        <taxon>Chloroherpeton</taxon>
    </lineage>
</organism>
<sequence>MMASPNASDFGKHLSFLILSQIPSIGSHRLRSLLAEFSSHREVFSASPERIRQLAGFSEKLGAEICAFGQNKEKMALAEAQAYRQFELMEKYHARLMAISDADYPALLKQIYTPPAYLFVRGSLTPEDSRSLAVVGTRQATDYGKKATRKLCQGLVANRMTIVSGLAYGIDMTAHQAALEAGGRTLAVLACGVDNIYTDPKGKIYPAIIENGALLSEEWLGSEITAEKFPKRNRIISGLSLGTLVVESDYKGGALITAAYALDQNREVFAVPGNIFAKKANGTNSLIRDAKAKLVLSAEDILNELQPHTSQINLFEENGHRPLPPQESLSQEESDILALINASPIQIDELVEKSGMAVSDLQCTLFELELKHQVEQLPGKFFKRIA</sequence>
<evidence type="ECO:0000259" key="2">
    <source>
        <dbReference type="Pfam" id="PF02481"/>
    </source>
</evidence>
<gene>
    <name evidence="4" type="ordered locus">Ctha_0618</name>
</gene>
<dbReference type="GO" id="GO:0009294">
    <property type="term" value="P:DNA-mediated transformation"/>
    <property type="evidence" value="ECO:0007669"/>
    <property type="project" value="InterPro"/>
</dbReference>
<dbReference type="SUPFAM" id="SSF47781">
    <property type="entry name" value="RuvA domain 2-like"/>
    <property type="match status" value="1"/>
</dbReference>
<dbReference type="InterPro" id="IPR041614">
    <property type="entry name" value="DprA_WH"/>
</dbReference>
<dbReference type="AlphaFoldDB" id="B3QVN1"/>
<dbReference type="Pfam" id="PF02481">
    <property type="entry name" value="DNA_processg_A"/>
    <property type="match status" value="1"/>
</dbReference>
<accession>B3QVN1</accession>
<dbReference type="InterPro" id="IPR036388">
    <property type="entry name" value="WH-like_DNA-bd_sf"/>
</dbReference>
<protein>
    <submittedName>
        <fullName evidence="4">DNA protecting protein DprA</fullName>
    </submittedName>
</protein>
<dbReference type="Proteomes" id="UP000001208">
    <property type="component" value="Chromosome"/>
</dbReference>
<feature type="domain" description="DprA winged helix" evidence="3">
    <location>
        <begin position="323"/>
        <end position="380"/>
    </location>
</feature>
<dbReference type="InterPro" id="IPR057666">
    <property type="entry name" value="DrpA_SLOG"/>
</dbReference>
<dbReference type="eggNOG" id="COG0322">
    <property type="taxonomic scope" value="Bacteria"/>
</dbReference>
<dbReference type="KEGG" id="cts:Ctha_0618"/>
<dbReference type="Gene3D" id="3.40.50.450">
    <property type="match status" value="1"/>
</dbReference>
<dbReference type="Gene3D" id="1.10.10.10">
    <property type="entry name" value="Winged helix-like DNA-binding domain superfamily/Winged helix DNA-binding domain"/>
    <property type="match status" value="1"/>
</dbReference>
<dbReference type="PANTHER" id="PTHR43022">
    <property type="entry name" value="PROTEIN SMF"/>
    <property type="match status" value="1"/>
</dbReference>
<evidence type="ECO:0000313" key="4">
    <source>
        <dbReference type="EMBL" id="ACF13088.1"/>
    </source>
</evidence>
<evidence type="ECO:0000259" key="3">
    <source>
        <dbReference type="Pfam" id="PF17782"/>
    </source>
</evidence>
<reference evidence="4 5" key="1">
    <citation type="submission" date="2008-06" db="EMBL/GenBank/DDBJ databases">
        <title>Complete sequence of Chloroherpeton thalassium ATCC 35110.</title>
        <authorList>
            <consortium name="US DOE Joint Genome Institute"/>
            <person name="Lucas S."/>
            <person name="Copeland A."/>
            <person name="Lapidus A."/>
            <person name="Glavina del Rio T."/>
            <person name="Dalin E."/>
            <person name="Tice H."/>
            <person name="Bruce D."/>
            <person name="Goodwin L."/>
            <person name="Pitluck S."/>
            <person name="Schmutz J."/>
            <person name="Larimer F."/>
            <person name="Land M."/>
            <person name="Hauser L."/>
            <person name="Kyrpides N."/>
            <person name="Mikhailova N."/>
            <person name="Liu Z."/>
            <person name="Li T."/>
            <person name="Zhao F."/>
            <person name="Overmann J."/>
            <person name="Bryant D.A."/>
            <person name="Richardson P."/>
        </authorList>
    </citation>
    <scope>NUCLEOTIDE SEQUENCE [LARGE SCALE GENOMIC DNA]</scope>
    <source>
        <strain evidence="5">ATCC 35110 / GB-78</strain>
    </source>
</reference>
<feature type="domain" description="Smf/DprA SLOG" evidence="2">
    <location>
        <begin position="96"/>
        <end position="305"/>
    </location>
</feature>